<keyword evidence="3" id="KW-1185">Reference proteome</keyword>
<organism evidence="2 3">
    <name type="scientific">Salinimicrobium marinum</name>
    <dbReference type="NCBI Taxonomy" id="680283"/>
    <lineage>
        <taxon>Bacteria</taxon>
        <taxon>Pseudomonadati</taxon>
        <taxon>Bacteroidota</taxon>
        <taxon>Flavobacteriia</taxon>
        <taxon>Flavobacteriales</taxon>
        <taxon>Flavobacteriaceae</taxon>
        <taxon>Salinimicrobium</taxon>
    </lineage>
</organism>
<comment type="caution">
    <text evidence="2">The sequence shown here is derived from an EMBL/GenBank/DDBJ whole genome shotgun (WGS) entry which is preliminary data.</text>
</comment>
<gene>
    <name evidence="2" type="ORF">GCM10007103_18320</name>
</gene>
<reference evidence="2" key="2">
    <citation type="submission" date="2020-09" db="EMBL/GenBank/DDBJ databases">
        <authorList>
            <person name="Sun Q."/>
            <person name="Kim S."/>
        </authorList>
    </citation>
    <scope>NUCLEOTIDE SEQUENCE</scope>
    <source>
        <strain evidence="2">KCTC 12719</strain>
    </source>
</reference>
<sequence length="52" mass="6524">MDHKETDRRENGNKQKDNTREMDNDANRKKQREEDQERYEKFKEEKNPKNNK</sequence>
<protein>
    <submittedName>
        <fullName evidence="2">Uncharacterized protein</fullName>
    </submittedName>
</protein>
<dbReference type="EMBL" id="BMXB01000006">
    <property type="protein sequence ID" value="GHA37299.1"/>
    <property type="molecule type" value="Genomic_DNA"/>
</dbReference>
<evidence type="ECO:0000313" key="2">
    <source>
        <dbReference type="EMBL" id="GHA37299.1"/>
    </source>
</evidence>
<dbReference type="RefSeq" id="WP_189604439.1">
    <property type="nucleotide sequence ID" value="NZ_BMXB01000006.1"/>
</dbReference>
<proteinExistence type="predicted"/>
<name>A0A918VZ24_9FLAO</name>
<dbReference type="Proteomes" id="UP000610456">
    <property type="component" value="Unassembled WGS sequence"/>
</dbReference>
<accession>A0A918VZ24</accession>
<feature type="region of interest" description="Disordered" evidence="1">
    <location>
        <begin position="1"/>
        <end position="52"/>
    </location>
</feature>
<evidence type="ECO:0000256" key="1">
    <source>
        <dbReference type="SAM" id="MobiDB-lite"/>
    </source>
</evidence>
<evidence type="ECO:0000313" key="3">
    <source>
        <dbReference type="Proteomes" id="UP000610456"/>
    </source>
</evidence>
<dbReference type="AlphaFoldDB" id="A0A918VZ24"/>
<reference evidence="2" key="1">
    <citation type="journal article" date="2014" name="Int. J. Syst. Evol. Microbiol.">
        <title>Complete genome sequence of Corynebacterium casei LMG S-19264T (=DSM 44701T), isolated from a smear-ripened cheese.</title>
        <authorList>
            <consortium name="US DOE Joint Genome Institute (JGI-PGF)"/>
            <person name="Walter F."/>
            <person name="Albersmeier A."/>
            <person name="Kalinowski J."/>
            <person name="Ruckert C."/>
        </authorList>
    </citation>
    <scope>NUCLEOTIDE SEQUENCE</scope>
    <source>
        <strain evidence="2">KCTC 12719</strain>
    </source>
</reference>